<dbReference type="Proteomes" id="UP000193642">
    <property type="component" value="Unassembled WGS sequence"/>
</dbReference>
<accession>A0A1Y2B8U9</accession>
<protein>
    <submittedName>
        <fullName evidence="1">Uncharacterized protein</fullName>
    </submittedName>
</protein>
<evidence type="ECO:0000313" key="2">
    <source>
        <dbReference type="Proteomes" id="UP000193642"/>
    </source>
</evidence>
<organism evidence="1 2">
    <name type="scientific">Rhizoclosmatium globosum</name>
    <dbReference type="NCBI Taxonomy" id="329046"/>
    <lineage>
        <taxon>Eukaryota</taxon>
        <taxon>Fungi</taxon>
        <taxon>Fungi incertae sedis</taxon>
        <taxon>Chytridiomycota</taxon>
        <taxon>Chytridiomycota incertae sedis</taxon>
        <taxon>Chytridiomycetes</taxon>
        <taxon>Chytridiales</taxon>
        <taxon>Chytriomycetaceae</taxon>
        <taxon>Rhizoclosmatium</taxon>
    </lineage>
</organism>
<keyword evidence="2" id="KW-1185">Reference proteome</keyword>
<reference evidence="1 2" key="1">
    <citation type="submission" date="2016-07" db="EMBL/GenBank/DDBJ databases">
        <title>Pervasive Adenine N6-methylation of Active Genes in Fungi.</title>
        <authorList>
            <consortium name="DOE Joint Genome Institute"/>
            <person name="Mondo S.J."/>
            <person name="Dannebaum R.O."/>
            <person name="Kuo R.C."/>
            <person name="Labutti K."/>
            <person name="Haridas S."/>
            <person name="Kuo A."/>
            <person name="Salamov A."/>
            <person name="Ahrendt S.R."/>
            <person name="Lipzen A."/>
            <person name="Sullivan W."/>
            <person name="Andreopoulos W.B."/>
            <person name="Clum A."/>
            <person name="Lindquist E."/>
            <person name="Daum C."/>
            <person name="Ramamoorthy G.K."/>
            <person name="Gryganskyi A."/>
            <person name="Culley D."/>
            <person name="Magnuson J.K."/>
            <person name="James T.Y."/>
            <person name="O'Malley M.A."/>
            <person name="Stajich J.E."/>
            <person name="Spatafora J.W."/>
            <person name="Visel A."/>
            <person name="Grigoriev I.V."/>
        </authorList>
    </citation>
    <scope>NUCLEOTIDE SEQUENCE [LARGE SCALE GENOMIC DNA]</scope>
    <source>
        <strain evidence="1 2">JEL800</strain>
    </source>
</reference>
<dbReference type="EMBL" id="MCGO01000080">
    <property type="protein sequence ID" value="ORY30917.1"/>
    <property type="molecule type" value="Genomic_DNA"/>
</dbReference>
<proteinExistence type="predicted"/>
<dbReference type="AlphaFoldDB" id="A0A1Y2B8U9"/>
<evidence type="ECO:0000313" key="1">
    <source>
        <dbReference type="EMBL" id="ORY30917.1"/>
    </source>
</evidence>
<gene>
    <name evidence="1" type="ORF">BCR33DRAFT_724147</name>
</gene>
<name>A0A1Y2B8U9_9FUNG</name>
<sequence length="57" mass="6483">MSVPRHMRLNYSGTYSTVILLYPIRPAQRDEVLLIVLFSHTTLIPNLAGVPHRSIHS</sequence>
<comment type="caution">
    <text evidence="1">The sequence shown here is derived from an EMBL/GenBank/DDBJ whole genome shotgun (WGS) entry which is preliminary data.</text>
</comment>